<dbReference type="Pfam" id="PF00300">
    <property type="entry name" value="His_Phos_1"/>
    <property type="match status" value="1"/>
</dbReference>
<gene>
    <name evidence="1" type="ORF">LIPSTDRAFT_75275</name>
</gene>
<evidence type="ECO:0008006" key="3">
    <source>
        <dbReference type="Google" id="ProtNLM"/>
    </source>
</evidence>
<dbReference type="Proteomes" id="UP000094385">
    <property type="component" value="Unassembled WGS sequence"/>
</dbReference>
<evidence type="ECO:0000313" key="2">
    <source>
        <dbReference type="Proteomes" id="UP000094385"/>
    </source>
</evidence>
<dbReference type="SMART" id="SM00855">
    <property type="entry name" value="PGAM"/>
    <property type="match status" value="1"/>
</dbReference>
<reference evidence="1 2" key="1">
    <citation type="journal article" date="2016" name="Proc. Natl. Acad. Sci. U.S.A.">
        <title>Comparative genomics of biotechnologically important yeasts.</title>
        <authorList>
            <person name="Riley R."/>
            <person name="Haridas S."/>
            <person name="Wolfe K.H."/>
            <person name="Lopes M.R."/>
            <person name="Hittinger C.T."/>
            <person name="Goeker M."/>
            <person name="Salamov A.A."/>
            <person name="Wisecaver J.H."/>
            <person name="Long T.M."/>
            <person name="Calvey C.H."/>
            <person name="Aerts A.L."/>
            <person name="Barry K.W."/>
            <person name="Choi C."/>
            <person name="Clum A."/>
            <person name="Coughlan A.Y."/>
            <person name="Deshpande S."/>
            <person name="Douglass A.P."/>
            <person name="Hanson S.J."/>
            <person name="Klenk H.-P."/>
            <person name="LaButti K.M."/>
            <person name="Lapidus A."/>
            <person name="Lindquist E.A."/>
            <person name="Lipzen A.M."/>
            <person name="Meier-Kolthoff J.P."/>
            <person name="Ohm R.A."/>
            <person name="Otillar R.P."/>
            <person name="Pangilinan J.L."/>
            <person name="Peng Y."/>
            <person name="Rokas A."/>
            <person name="Rosa C.A."/>
            <person name="Scheuner C."/>
            <person name="Sibirny A.A."/>
            <person name="Slot J.C."/>
            <person name="Stielow J.B."/>
            <person name="Sun H."/>
            <person name="Kurtzman C.P."/>
            <person name="Blackwell M."/>
            <person name="Grigoriev I.V."/>
            <person name="Jeffries T.W."/>
        </authorList>
    </citation>
    <scope>NUCLEOTIDE SEQUENCE [LARGE SCALE GENOMIC DNA]</scope>
    <source>
        <strain evidence="1 2">NRRL Y-11557</strain>
    </source>
</reference>
<dbReference type="PANTHER" id="PTHR48100:SF54">
    <property type="entry name" value="PHOSPHATASE SPAC5H10.03-RELATED"/>
    <property type="match status" value="1"/>
</dbReference>
<dbReference type="PANTHER" id="PTHR48100">
    <property type="entry name" value="BROAD-SPECIFICITY PHOSPHATASE YOR283W-RELATED"/>
    <property type="match status" value="1"/>
</dbReference>
<dbReference type="InterPro" id="IPR029033">
    <property type="entry name" value="His_PPase_superfam"/>
</dbReference>
<protein>
    <recommendedName>
        <fullName evidence="3">Phosphoglycerate mutase-like protein</fullName>
    </recommendedName>
</protein>
<organism evidence="1 2">
    <name type="scientific">Lipomyces starkeyi NRRL Y-11557</name>
    <dbReference type="NCBI Taxonomy" id="675824"/>
    <lineage>
        <taxon>Eukaryota</taxon>
        <taxon>Fungi</taxon>
        <taxon>Dikarya</taxon>
        <taxon>Ascomycota</taxon>
        <taxon>Saccharomycotina</taxon>
        <taxon>Lipomycetes</taxon>
        <taxon>Lipomycetales</taxon>
        <taxon>Lipomycetaceae</taxon>
        <taxon>Lipomyces</taxon>
    </lineage>
</organism>
<dbReference type="GO" id="GO:0016791">
    <property type="term" value="F:phosphatase activity"/>
    <property type="evidence" value="ECO:0007669"/>
    <property type="project" value="TreeGrafter"/>
</dbReference>
<dbReference type="CDD" id="cd07067">
    <property type="entry name" value="HP_PGM_like"/>
    <property type="match status" value="1"/>
</dbReference>
<evidence type="ECO:0000313" key="1">
    <source>
        <dbReference type="EMBL" id="ODQ70253.1"/>
    </source>
</evidence>
<sequence>MAGRVHVVRHAESVHNTDHDFSRLDPELTALGRQQAEDFGRIFPSSDEVGLIVTSPLRRTIQTTLLAFADVLDKRYFDEDSGKGVDGGAELVLDPGLQERSSLPCDTGSDQLVLEKIFPSLDFSGLHAGWQLKEGLYSPDAVDDRASSVRRSLADRVVALPDGKRRDIAVVTHGVFMKHLSGDPEIDLPKAGWRTYTIKQDEGGSVVLAPIGP</sequence>
<dbReference type="EMBL" id="KV454301">
    <property type="protein sequence ID" value="ODQ70253.1"/>
    <property type="molecule type" value="Genomic_DNA"/>
</dbReference>
<dbReference type="InterPro" id="IPR050275">
    <property type="entry name" value="PGM_Phosphatase"/>
</dbReference>
<dbReference type="InterPro" id="IPR013078">
    <property type="entry name" value="His_Pase_superF_clade-1"/>
</dbReference>
<dbReference type="AlphaFoldDB" id="A0A1E3PXT0"/>
<accession>A0A1E3PXT0</accession>
<name>A0A1E3PXT0_LIPST</name>
<keyword evidence="2" id="KW-1185">Reference proteome</keyword>
<dbReference type="GO" id="GO:0005737">
    <property type="term" value="C:cytoplasm"/>
    <property type="evidence" value="ECO:0007669"/>
    <property type="project" value="TreeGrafter"/>
</dbReference>
<dbReference type="SUPFAM" id="SSF53254">
    <property type="entry name" value="Phosphoglycerate mutase-like"/>
    <property type="match status" value="1"/>
</dbReference>
<dbReference type="Gene3D" id="3.40.50.1240">
    <property type="entry name" value="Phosphoglycerate mutase-like"/>
    <property type="match status" value="1"/>
</dbReference>
<dbReference type="OrthoDB" id="496981at2759"/>
<proteinExistence type="predicted"/>